<reference evidence="2 3" key="1">
    <citation type="submission" date="2017-03" db="EMBL/GenBank/DDBJ databases">
        <authorList>
            <person name="Afonso C.L."/>
            <person name="Miller P.J."/>
            <person name="Scott M.A."/>
            <person name="Spackman E."/>
            <person name="Goraichik I."/>
            <person name="Dimitrov K.M."/>
            <person name="Suarez D.L."/>
            <person name="Swayne D.E."/>
        </authorList>
    </citation>
    <scope>NUCLEOTIDE SEQUENCE [LARGE SCALE GENOMIC DNA]</scope>
    <source>
        <strain evidence="2">SB41UT1</strain>
    </source>
</reference>
<dbReference type="AlphaFoldDB" id="A0A1X7AEF6"/>
<keyword evidence="3" id="KW-1185">Reference proteome</keyword>
<dbReference type="Proteomes" id="UP000196573">
    <property type="component" value="Unassembled WGS sequence"/>
</dbReference>
<protein>
    <submittedName>
        <fullName evidence="2">Uncharacterized protein</fullName>
    </submittedName>
</protein>
<evidence type="ECO:0000256" key="1">
    <source>
        <dbReference type="SAM" id="MobiDB-lite"/>
    </source>
</evidence>
<dbReference type="RefSeq" id="WP_087106049.1">
    <property type="nucleotide sequence ID" value="NZ_CBCSCN010000019.1"/>
</dbReference>
<proteinExistence type="predicted"/>
<evidence type="ECO:0000313" key="3">
    <source>
        <dbReference type="Proteomes" id="UP000196573"/>
    </source>
</evidence>
<sequence>MPTNIGKTPSPPPQRPIENPGTPQHKHLQKAASVFHSLPRYDTNSLTPIHARKIGLLERESTVVQTKLRDCLQTSMTDEGLLAAVEGNRLEILRELQDLPMNSINKSTLQAIAEREMFCTNPRAALPKGIVAELQESGAQYRSDPVKVRFDTDNPNHKALLALEESITILEIMQQQAGITYSQQGPVLHNLRDLRTCILQNEWPEHFTEEHIDNVQLTDARGKLLWRSDLALFPPPAHHLNNERSFLQGILPVKTGIPEITNQTWQNLSQHLLPDELQSLIPPLNNSHLSKPVLEYALNNQEILASADFDDESTITGALGQLQTPQAPNGVKYDPDQQQTVYDPDNPNHQIIAKASTLKALNAGLREHYGDLYRQGQIQDAQLQQLTSFLEQSDKHLNTLFHEACAETWPDRFSPTTFSHQTLVTDNGKPIFCTASCYPRNANYLC</sequence>
<organism evidence="2 3">
    <name type="scientific">Parendozoicomonas haliclonae</name>
    <dbReference type="NCBI Taxonomy" id="1960125"/>
    <lineage>
        <taxon>Bacteria</taxon>
        <taxon>Pseudomonadati</taxon>
        <taxon>Pseudomonadota</taxon>
        <taxon>Gammaproteobacteria</taxon>
        <taxon>Oceanospirillales</taxon>
        <taxon>Endozoicomonadaceae</taxon>
        <taxon>Parendozoicomonas</taxon>
    </lineage>
</organism>
<dbReference type="OrthoDB" id="9829454at2"/>
<feature type="region of interest" description="Disordered" evidence="1">
    <location>
        <begin position="1"/>
        <end position="24"/>
    </location>
</feature>
<name>A0A1X7AEF6_9GAMM</name>
<dbReference type="EMBL" id="FWPT01000001">
    <property type="protein sequence ID" value="SMA33042.1"/>
    <property type="molecule type" value="Genomic_DNA"/>
</dbReference>
<evidence type="ECO:0000313" key="2">
    <source>
        <dbReference type="EMBL" id="SMA33042.1"/>
    </source>
</evidence>
<gene>
    <name evidence="2" type="ORF">EHSB41UT_00220</name>
</gene>
<accession>A0A1X7AEF6</accession>